<dbReference type="CDD" id="cd18186">
    <property type="entry name" value="BTB_POZ_ZBTB_KLHL-like"/>
    <property type="match status" value="1"/>
</dbReference>
<sequence>MAAERNKLRSKEVSNMIKQGFIETPSITFSPSRYISRVSSPPQTPSPPPPPHVSYPQHQLQSRTTLFEMMSTEQEKEPFQNLYHDKNSTKLQQRINEILTNAPFQNPNWGEHSDVKLVVVSRDESFKVEMRVHRKVLVNRSRFFADKLKSSGKIEHCVEISDIDNVEIYVETLVLMYCNDLKQRLMGENVDKVLSLLKVCSDVMFDVGVISCLEYLEAVPWTEEEEDKVVSILCKLQPNDLVIEVLQRLYPSEPSTLTEANDVFLKVMSGVLQAKDDKACREMKNVIFRLFTVEEPTFSSKGNYHLNVSRETLDHICHKCINALVVCAYEVTNNDEGKRDPADLMSEISREANNLRWVVDILIDKEMGDEFVILWANQAELASLHPKIPPMRRYEISRITVQLCNAIGRGLIYASRETRFSLLFTWLEALYTDFGLMKRCCRNFDKKVVEDGLGRTILTLSLPQQQGILMNWFHRFVNKGDNCPNLRQAFEIWWRRSFIRQYATEQQGSSKLQITTVPYCSTP</sequence>
<dbReference type="PANTHER" id="PTHR31060:SF32">
    <property type="entry name" value="BTB_POZ DOMAIN PLANT PROTEIN"/>
    <property type="match status" value="1"/>
</dbReference>
<dbReference type="InterPro" id="IPR038920">
    <property type="entry name" value="At3g05675-like"/>
</dbReference>
<evidence type="ECO:0000313" key="6">
    <source>
        <dbReference type="EMBL" id="MCL7039173.1"/>
    </source>
</evidence>
<name>A0AA41VDE9_PAPNU</name>
<organism evidence="6 7">
    <name type="scientific">Papaver nudicaule</name>
    <name type="common">Iceland poppy</name>
    <dbReference type="NCBI Taxonomy" id="74823"/>
    <lineage>
        <taxon>Eukaryota</taxon>
        <taxon>Viridiplantae</taxon>
        <taxon>Streptophyta</taxon>
        <taxon>Embryophyta</taxon>
        <taxon>Tracheophyta</taxon>
        <taxon>Spermatophyta</taxon>
        <taxon>Magnoliopsida</taxon>
        <taxon>Ranunculales</taxon>
        <taxon>Papaveraceae</taxon>
        <taxon>Papaveroideae</taxon>
        <taxon>Papaver</taxon>
    </lineage>
</organism>
<accession>A0AA41VDE9</accession>
<feature type="region of interest" description="Disordered" evidence="4">
    <location>
        <begin position="32"/>
        <end position="57"/>
    </location>
</feature>
<dbReference type="EMBL" id="JAJJMA010198379">
    <property type="protein sequence ID" value="MCL7039173.1"/>
    <property type="molecule type" value="Genomic_DNA"/>
</dbReference>
<keyword evidence="3" id="KW-0833">Ubl conjugation pathway</keyword>
<proteinExistence type="predicted"/>
<evidence type="ECO:0000313" key="7">
    <source>
        <dbReference type="Proteomes" id="UP001177140"/>
    </source>
</evidence>
<evidence type="ECO:0000256" key="2">
    <source>
        <dbReference type="ARBA" id="ARBA00004906"/>
    </source>
</evidence>
<protein>
    <recommendedName>
        <fullName evidence="5">BTB domain-containing protein</fullName>
    </recommendedName>
</protein>
<comment type="pathway">
    <text evidence="2">Protein modification; protein ubiquitination.</text>
</comment>
<dbReference type="Pfam" id="PF00651">
    <property type="entry name" value="BTB"/>
    <property type="match status" value="1"/>
</dbReference>
<dbReference type="Pfam" id="PF25553">
    <property type="entry name" value="BTB-POZ_ANK-like"/>
    <property type="match status" value="1"/>
</dbReference>
<keyword evidence="7" id="KW-1185">Reference proteome</keyword>
<evidence type="ECO:0000256" key="3">
    <source>
        <dbReference type="ARBA" id="ARBA00022786"/>
    </source>
</evidence>
<feature type="compositionally biased region" description="Pro residues" evidence="4">
    <location>
        <begin position="42"/>
        <end position="53"/>
    </location>
</feature>
<comment type="caution">
    <text evidence="6">The sequence shown here is derived from an EMBL/GenBank/DDBJ whole genome shotgun (WGS) entry which is preliminary data.</text>
</comment>
<gene>
    <name evidence="6" type="ORF">MKW94_000793</name>
</gene>
<evidence type="ECO:0000256" key="1">
    <source>
        <dbReference type="ARBA" id="ARBA00002668"/>
    </source>
</evidence>
<dbReference type="PROSITE" id="PS50097">
    <property type="entry name" value="BTB"/>
    <property type="match status" value="1"/>
</dbReference>
<evidence type="ECO:0000259" key="5">
    <source>
        <dbReference type="PROSITE" id="PS50097"/>
    </source>
</evidence>
<feature type="domain" description="BTB" evidence="5">
    <location>
        <begin position="113"/>
        <end position="185"/>
    </location>
</feature>
<dbReference type="AlphaFoldDB" id="A0AA41VDE9"/>
<evidence type="ECO:0000256" key="4">
    <source>
        <dbReference type="SAM" id="MobiDB-lite"/>
    </source>
</evidence>
<comment type="function">
    <text evidence="1">May act as a substrate-specific adapter of an E3 ubiquitin-protein ligase complex (CUL3-RBX1-BTB) which mediates the ubiquitination and subsequent proteasomal degradation of target proteins.</text>
</comment>
<dbReference type="InterPro" id="IPR000210">
    <property type="entry name" value="BTB/POZ_dom"/>
</dbReference>
<dbReference type="PANTHER" id="PTHR31060">
    <property type="entry name" value="OSJNBA0011J08.25 PROTEIN-RELATED"/>
    <property type="match status" value="1"/>
</dbReference>
<dbReference type="InterPro" id="IPR058039">
    <property type="entry name" value="At3g05675-like_ankyrin"/>
</dbReference>
<reference evidence="6" key="1">
    <citation type="submission" date="2022-03" db="EMBL/GenBank/DDBJ databases">
        <title>A functionally conserved STORR gene fusion in Papaver species that diverged 16.8 million years ago.</title>
        <authorList>
            <person name="Catania T."/>
        </authorList>
    </citation>
    <scope>NUCLEOTIDE SEQUENCE</scope>
    <source>
        <strain evidence="6">S-191538</strain>
    </source>
</reference>
<dbReference type="InterPro" id="IPR011333">
    <property type="entry name" value="SKP1/BTB/POZ_sf"/>
</dbReference>
<dbReference type="SUPFAM" id="SSF54695">
    <property type="entry name" value="POZ domain"/>
    <property type="match status" value="1"/>
</dbReference>
<dbReference type="Gene3D" id="3.30.710.10">
    <property type="entry name" value="Potassium Channel Kv1.1, Chain A"/>
    <property type="match status" value="1"/>
</dbReference>
<dbReference type="Proteomes" id="UP001177140">
    <property type="component" value="Unassembled WGS sequence"/>
</dbReference>